<evidence type="ECO:0000313" key="3">
    <source>
        <dbReference type="Proteomes" id="UP001142153"/>
    </source>
</evidence>
<reference evidence="2" key="1">
    <citation type="submission" date="2022-12" db="EMBL/GenBank/DDBJ databases">
        <authorList>
            <person name="Deng Y."/>
            <person name="Zhang Y.-Q."/>
        </authorList>
    </citation>
    <scope>NUCLEOTIDE SEQUENCE</scope>
    <source>
        <strain evidence="2">CPCC 205372</strain>
    </source>
</reference>
<feature type="compositionally biased region" description="Polar residues" evidence="1">
    <location>
        <begin position="168"/>
        <end position="177"/>
    </location>
</feature>
<dbReference type="InterPro" id="IPR015943">
    <property type="entry name" value="WD40/YVTN_repeat-like_dom_sf"/>
</dbReference>
<protein>
    <recommendedName>
        <fullName evidence="4">Cadherin domain-containing protein</fullName>
    </recommendedName>
</protein>
<name>A0ABT4PPB1_9MYCO</name>
<dbReference type="PANTHER" id="PTHR47197:SF3">
    <property type="entry name" value="DIHYDRO-HEME D1 DEHYDROGENASE"/>
    <property type="match status" value="1"/>
</dbReference>
<evidence type="ECO:0008006" key="4">
    <source>
        <dbReference type="Google" id="ProtNLM"/>
    </source>
</evidence>
<dbReference type="EMBL" id="JAPZPY010000002">
    <property type="protein sequence ID" value="MCZ8378394.1"/>
    <property type="molecule type" value="Genomic_DNA"/>
</dbReference>
<dbReference type="Proteomes" id="UP001142153">
    <property type="component" value="Unassembled WGS sequence"/>
</dbReference>
<feature type="region of interest" description="Disordered" evidence="1">
    <location>
        <begin position="110"/>
        <end position="181"/>
    </location>
</feature>
<proteinExistence type="predicted"/>
<dbReference type="Pfam" id="PF17963">
    <property type="entry name" value="Big_9"/>
    <property type="match status" value="1"/>
</dbReference>
<evidence type="ECO:0000256" key="1">
    <source>
        <dbReference type="SAM" id="MobiDB-lite"/>
    </source>
</evidence>
<dbReference type="PANTHER" id="PTHR47197">
    <property type="entry name" value="PROTEIN NIRF"/>
    <property type="match status" value="1"/>
</dbReference>
<feature type="compositionally biased region" description="Polar residues" evidence="1">
    <location>
        <begin position="146"/>
        <end position="160"/>
    </location>
</feature>
<dbReference type="InterPro" id="IPR051200">
    <property type="entry name" value="Host-pathogen_enzymatic-act"/>
</dbReference>
<feature type="region of interest" description="Disordered" evidence="1">
    <location>
        <begin position="43"/>
        <end position="86"/>
    </location>
</feature>
<keyword evidence="3" id="KW-1185">Reference proteome</keyword>
<gene>
    <name evidence="2" type="ORF">O6P37_05920</name>
</gene>
<organism evidence="2 3">
    <name type="scientific">Mycobacterium hippophais</name>
    <dbReference type="NCBI Taxonomy" id="3016340"/>
    <lineage>
        <taxon>Bacteria</taxon>
        <taxon>Bacillati</taxon>
        <taxon>Actinomycetota</taxon>
        <taxon>Actinomycetes</taxon>
        <taxon>Mycobacteriales</taxon>
        <taxon>Mycobacteriaceae</taxon>
        <taxon>Mycobacterium</taxon>
    </lineage>
</organism>
<sequence>MDAEKRRTTGYTASPTMYARYVGRVGALAVALGVGAAVASTPGVAWADETSTSTDSGPAASSKSETDTSDESQDDTPTSAKEKRDAIEKRIEKRIERATDAVRKIVTDAAKSSGEAITSTQRLGVRPTRTKPVAPDPSEPVDGSGAPQSSAANGSATTPSEAALPASAATQSVTRTPGPQVFSRRVSAAITENRPTATALDGAIQRVPESVTAGLESAAGPQQQASIVSEITFVEQQRISAPVRAPLSVVTRVLSAALAPFLGAGVPGQPAPQNPVLWGVLAWVRRQVQETPFGKAVFNRTPEITTSDVGVVDNGDGTFTITPAGSDPDGDDLAYTLTGSGAGEGTVLDNQDGTFTYAVGNPAGWDGSDTVTVTVSDATSPHVHGLLGLFSPRSGHTDSVVITIAASDGALPPPPDVVIPPTKRPDDSGIYDTVLQYDADTVADVRAAPGFEPKYWRVVNESYDPVTGEYKAELMPTQAGQLRAGLGLDTTDDLKLQVTNQPTTQTFAMRSASFAAIEAEDPPDQALQLPTPPAGQFVINEQAIPVGSKPAGVIVTEKYAYILNSKLDPQGGASNSIPSTVTVIGADPTNAAEFNKVVETIPVGINPAFAGLIDDRLYVVNSSITAASTPSTITIIDTDDNTIVDADPDDNENDVDAINLPNGAFFTVVSPDEKRIYVINQQRDGNVYVIDTDETSPTYNETLDLNPDIDEVQGIPLLVQSRDSETGVGTYAFPISGALNADGSRLYIVRDVSTQTPTDEGIELGYDGELIVIDTATNTVVGDPIPLGQFGGYASSDGSTLYVPTLDLEGYDPRVPNSPPPPGFVTVVDIESDPDNPTIVDLDPNTPELDRLAVGKLPYNIVYSPDRSLAYVISTGDGTVKVIDTATNSLIDLDPTTPDVQGIVYNPSPSGSLQDQDASFIGISPDGNQLYVTNNKGNTVTAFSFVTVT</sequence>
<accession>A0ABT4PPB1</accession>
<evidence type="ECO:0000313" key="2">
    <source>
        <dbReference type="EMBL" id="MCZ8378394.1"/>
    </source>
</evidence>
<dbReference type="Gene3D" id="2.130.10.10">
    <property type="entry name" value="YVTN repeat-like/Quinoprotein amine dehydrogenase"/>
    <property type="match status" value="2"/>
</dbReference>
<dbReference type="InterPro" id="IPR011048">
    <property type="entry name" value="Haem_d1_sf"/>
</dbReference>
<dbReference type="RefSeq" id="WP_269893205.1">
    <property type="nucleotide sequence ID" value="NZ_JAPZPY010000002.1"/>
</dbReference>
<dbReference type="SUPFAM" id="SSF51004">
    <property type="entry name" value="C-terminal (heme d1) domain of cytochrome cd1-nitrite reductase"/>
    <property type="match status" value="1"/>
</dbReference>
<comment type="caution">
    <text evidence="2">The sequence shown here is derived from an EMBL/GenBank/DDBJ whole genome shotgun (WGS) entry which is preliminary data.</text>
</comment>